<evidence type="ECO:0000313" key="1">
    <source>
        <dbReference type="EMBL" id="MEQ2440549.1"/>
    </source>
</evidence>
<gene>
    <name evidence="1" type="ORF">WMO26_06900</name>
</gene>
<comment type="caution">
    <text evidence="1">The sequence shown here is derived from an EMBL/GenBank/DDBJ whole genome shotgun (WGS) entry which is preliminary data.</text>
</comment>
<organism evidence="1 2">
    <name type="scientific">Solibaculum intestinale</name>
    <dbReference type="NCBI Taxonomy" id="3133165"/>
    <lineage>
        <taxon>Bacteria</taxon>
        <taxon>Bacillati</taxon>
        <taxon>Bacillota</taxon>
        <taxon>Clostridia</taxon>
        <taxon>Eubacteriales</taxon>
        <taxon>Oscillospiraceae</taxon>
        <taxon>Solibaculum</taxon>
    </lineage>
</organism>
<dbReference type="EMBL" id="JBBMFD010000009">
    <property type="protein sequence ID" value="MEQ2440549.1"/>
    <property type="molecule type" value="Genomic_DNA"/>
</dbReference>
<keyword evidence="2" id="KW-1185">Reference proteome</keyword>
<dbReference type="Proteomes" id="UP001489509">
    <property type="component" value="Unassembled WGS sequence"/>
</dbReference>
<protein>
    <submittedName>
        <fullName evidence="1">Uncharacterized protein</fullName>
    </submittedName>
</protein>
<reference evidence="1 2" key="1">
    <citation type="submission" date="2024-03" db="EMBL/GenBank/DDBJ databases">
        <title>Human intestinal bacterial collection.</title>
        <authorList>
            <person name="Pauvert C."/>
            <person name="Hitch T.C.A."/>
            <person name="Clavel T."/>
        </authorList>
    </citation>
    <scope>NUCLEOTIDE SEQUENCE [LARGE SCALE GENOMIC DNA]</scope>
    <source>
        <strain evidence="1 2">CLA-JM-H44</strain>
    </source>
</reference>
<evidence type="ECO:0000313" key="2">
    <source>
        <dbReference type="Proteomes" id="UP001489509"/>
    </source>
</evidence>
<name>A0ABV1E0Z1_9FIRM</name>
<proteinExistence type="predicted"/>
<dbReference type="RefSeq" id="WP_349219185.1">
    <property type="nucleotide sequence ID" value="NZ_JBBMFD010000009.1"/>
</dbReference>
<accession>A0ABV1E0Z1</accession>
<sequence length="148" mass="17299">MRKYYLSFVDLSEVINVTANPDQISWALDQLRKSYFIDNLNEPNRIQIGNFAASIFPSFFDKLSIRIAHWQGGILSVHQTLHKLMDMEDYIGMYLYLVVMYGFLMWKTPDHLQLLAANPPALQCYMEAFLELFDNALREREAKTENVP</sequence>